<dbReference type="Pfam" id="PF03520">
    <property type="entry name" value="KCNQ_channel"/>
    <property type="match status" value="1"/>
</dbReference>
<evidence type="ECO:0000256" key="1">
    <source>
        <dbReference type="SAM" id="MobiDB-lite"/>
    </source>
</evidence>
<dbReference type="AlphaFoldDB" id="A0ABD0NYE2"/>
<name>A0ABD0NYE2_CIRMR</name>
<sequence length="73" mass="8254">MGFRDRIRMNNSRSSQAIRSKASPLPPGNVRRSPSTENVPEATSPGKVQKSWSFNDRTRFRTSLRLKPRPAAD</sequence>
<gene>
    <name evidence="3" type="ORF">M9458_038145</name>
</gene>
<proteinExistence type="predicted"/>
<protein>
    <recommendedName>
        <fullName evidence="2">Potassium channel voltage dependent KCNQ C-terminal domain-containing protein</fullName>
    </recommendedName>
</protein>
<feature type="region of interest" description="Disordered" evidence="1">
    <location>
        <begin position="1"/>
        <end position="73"/>
    </location>
</feature>
<organism evidence="3 4">
    <name type="scientific">Cirrhinus mrigala</name>
    <name type="common">Mrigala</name>
    <dbReference type="NCBI Taxonomy" id="683832"/>
    <lineage>
        <taxon>Eukaryota</taxon>
        <taxon>Metazoa</taxon>
        <taxon>Chordata</taxon>
        <taxon>Craniata</taxon>
        <taxon>Vertebrata</taxon>
        <taxon>Euteleostomi</taxon>
        <taxon>Actinopterygii</taxon>
        <taxon>Neopterygii</taxon>
        <taxon>Teleostei</taxon>
        <taxon>Ostariophysi</taxon>
        <taxon>Cypriniformes</taxon>
        <taxon>Cyprinidae</taxon>
        <taxon>Labeoninae</taxon>
        <taxon>Labeonini</taxon>
        <taxon>Cirrhinus</taxon>
    </lineage>
</organism>
<reference evidence="3 4" key="1">
    <citation type="submission" date="2024-05" db="EMBL/GenBank/DDBJ databases">
        <title>Genome sequencing and assembly of Indian major carp, Cirrhinus mrigala (Hamilton, 1822).</title>
        <authorList>
            <person name="Mohindra V."/>
            <person name="Chowdhury L.M."/>
            <person name="Lal K."/>
            <person name="Jena J.K."/>
        </authorList>
    </citation>
    <scope>NUCLEOTIDE SEQUENCE [LARGE SCALE GENOMIC DNA]</scope>
    <source>
        <strain evidence="3">CM1030</strain>
        <tissue evidence="3">Blood</tissue>
    </source>
</reference>
<keyword evidence="4" id="KW-1185">Reference proteome</keyword>
<feature type="compositionally biased region" description="Basic residues" evidence="1">
    <location>
        <begin position="60"/>
        <end position="73"/>
    </location>
</feature>
<evidence type="ECO:0000313" key="3">
    <source>
        <dbReference type="EMBL" id="KAL0166301.1"/>
    </source>
</evidence>
<evidence type="ECO:0000313" key="4">
    <source>
        <dbReference type="Proteomes" id="UP001529510"/>
    </source>
</evidence>
<evidence type="ECO:0000259" key="2">
    <source>
        <dbReference type="Pfam" id="PF03520"/>
    </source>
</evidence>
<comment type="caution">
    <text evidence="3">The sequence shown here is derived from an EMBL/GenBank/DDBJ whole genome shotgun (WGS) entry which is preliminary data.</text>
</comment>
<dbReference type="EMBL" id="JAMKFB020000019">
    <property type="protein sequence ID" value="KAL0166301.1"/>
    <property type="molecule type" value="Genomic_DNA"/>
</dbReference>
<feature type="domain" description="Potassium channel voltage dependent KCNQ C-terminal" evidence="2">
    <location>
        <begin position="33"/>
        <end position="68"/>
    </location>
</feature>
<accession>A0ABD0NYE2</accession>
<dbReference type="InterPro" id="IPR013821">
    <property type="entry name" value="K_chnl_volt-dep_KCNQ_C"/>
</dbReference>
<dbReference type="Proteomes" id="UP001529510">
    <property type="component" value="Unassembled WGS sequence"/>
</dbReference>
<feature type="compositionally biased region" description="Polar residues" evidence="1">
    <location>
        <begin position="9"/>
        <end position="18"/>
    </location>
</feature>
<feature type="non-terminal residue" evidence="3">
    <location>
        <position position="73"/>
    </location>
</feature>